<dbReference type="NCBIfam" id="TIGR03187">
    <property type="entry name" value="DGQHR"/>
    <property type="match status" value="1"/>
</dbReference>
<keyword evidence="2" id="KW-1185">Reference proteome</keyword>
<dbReference type="CDD" id="cd16413">
    <property type="entry name" value="DGQHR_domain"/>
    <property type="match status" value="1"/>
</dbReference>
<organism evidence="1 2">
    <name type="scientific">Actinoplanes sichuanensis</name>
    <dbReference type="NCBI Taxonomy" id="512349"/>
    <lineage>
        <taxon>Bacteria</taxon>
        <taxon>Bacillati</taxon>
        <taxon>Actinomycetota</taxon>
        <taxon>Actinomycetes</taxon>
        <taxon>Micromonosporales</taxon>
        <taxon>Micromonosporaceae</taxon>
        <taxon>Actinoplanes</taxon>
    </lineage>
</organism>
<protein>
    <submittedName>
        <fullName evidence="1">DGQHR domain-containing protein DpdB</fullName>
    </submittedName>
</protein>
<dbReference type="EMBL" id="JBHTMK010000051">
    <property type="protein sequence ID" value="MFD1371087.1"/>
    <property type="molecule type" value="Genomic_DNA"/>
</dbReference>
<gene>
    <name evidence="1" type="primary">dbpB</name>
    <name evidence="1" type="ORF">ACFQ5G_37630</name>
</gene>
<evidence type="ECO:0000313" key="2">
    <source>
        <dbReference type="Proteomes" id="UP001597183"/>
    </source>
</evidence>
<dbReference type="InterPro" id="IPR017642">
    <property type="entry name" value="DNA_S_mod_DndB"/>
</dbReference>
<dbReference type="InterPro" id="IPR017601">
    <property type="entry name" value="DGQHR-contain_dom"/>
</dbReference>
<dbReference type="Proteomes" id="UP001597183">
    <property type="component" value="Unassembled WGS sequence"/>
</dbReference>
<dbReference type="RefSeq" id="WP_317789552.1">
    <property type="nucleotide sequence ID" value="NZ_AP028461.1"/>
</dbReference>
<dbReference type="NCBIfam" id="NF041060">
    <property type="entry name" value="DpdB"/>
    <property type="match status" value="1"/>
</dbReference>
<proteinExistence type="predicted"/>
<sequence>MPAVPSSAKNLTRRALRIDQSRTYPLYVFALRANEVLDIADISRLSRDDGGNLIGYQRPEVRRHVEEIIDYLNTDGALFPNPIILALSSRAKFESSRGPGASDGLATAGKLTIPLPAKGKPKPAWIVDGQQRALALARTRRSDFPVPVTAFVADSVTQQRDQFLRVNNTRPLPRGLVTELLPEVDSPLPPRLAMHKAPSALCDILNTDPNSPLYGLIKRTSTTREQTPHAVITDTILVRMLHESLNSPAGSLFPYRDVSRNETDFDAILQALYVYWAAVRDTFPDAWGLPPAKSRLMHGAGIRAMGRLMDRILGAVDPRGANAPQIIRQHLGLIAPYCHWTAGIWDDLGLRWNEIQNLTKHTQELSNYIIRVYHNTRSELS</sequence>
<comment type="caution">
    <text evidence="1">The sequence shown here is derived from an EMBL/GenBank/DDBJ whole genome shotgun (WGS) entry which is preliminary data.</text>
</comment>
<accession>A0ABW4ALR3</accession>
<name>A0ABW4ALR3_9ACTN</name>
<dbReference type="Pfam" id="PF14072">
    <property type="entry name" value="DndB"/>
    <property type="match status" value="1"/>
</dbReference>
<reference evidence="2" key="1">
    <citation type="journal article" date="2019" name="Int. J. Syst. Evol. Microbiol.">
        <title>The Global Catalogue of Microorganisms (GCM) 10K type strain sequencing project: providing services to taxonomists for standard genome sequencing and annotation.</title>
        <authorList>
            <consortium name="The Broad Institute Genomics Platform"/>
            <consortium name="The Broad Institute Genome Sequencing Center for Infectious Disease"/>
            <person name="Wu L."/>
            <person name="Ma J."/>
        </authorList>
    </citation>
    <scope>NUCLEOTIDE SEQUENCE [LARGE SCALE GENOMIC DNA]</scope>
    <source>
        <strain evidence="2">CCM 7526</strain>
    </source>
</reference>
<evidence type="ECO:0000313" key="1">
    <source>
        <dbReference type="EMBL" id="MFD1371087.1"/>
    </source>
</evidence>